<proteinExistence type="predicted"/>
<dbReference type="OrthoDB" id="9810361at2"/>
<dbReference type="Pfam" id="PF03692">
    <property type="entry name" value="CxxCxxCC"/>
    <property type="match status" value="1"/>
</dbReference>
<keyword evidence="2" id="KW-1185">Reference proteome</keyword>
<dbReference type="EMBL" id="RKRE01000003">
    <property type="protein sequence ID" value="RPF42946.1"/>
    <property type="molecule type" value="Genomic_DNA"/>
</dbReference>
<accession>A0A3N5ADJ6</accession>
<dbReference type="Proteomes" id="UP000282654">
    <property type="component" value="Unassembled WGS sequence"/>
</dbReference>
<reference evidence="1 2" key="1">
    <citation type="submission" date="2018-11" db="EMBL/GenBank/DDBJ databases">
        <title>Genomic Encyclopedia of Type Strains, Phase IV (KMG-IV): sequencing the most valuable type-strain genomes for metagenomic binning, comparative biology and taxonomic classification.</title>
        <authorList>
            <person name="Goeker M."/>
        </authorList>
    </citation>
    <scope>NUCLEOTIDE SEQUENCE [LARGE SCALE GENOMIC DNA]</scope>
    <source>
        <strain evidence="1 2">DSM 102936</strain>
    </source>
</reference>
<dbReference type="RefSeq" id="WP_123931689.1">
    <property type="nucleotide sequence ID" value="NZ_RKRE01000003.1"/>
</dbReference>
<protein>
    <submittedName>
        <fullName evidence="1">Putative zinc-or iron-chelating protein</fullName>
    </submittedName>
</protein>
<dbReference type="InterPro" id="IPR005358">
    <property type="entry name" value="Puta_zinc/iron-chelating_dom"/>
</dbReference>
<evidence type="ECO:0000313" key="2">
    <source>
        <dbReference type="Proteomes" id="UP000282654"/>
    </source>
</evidence>
<organism evidence="1 2">
    <name type="scientific">Thermodesulfitimonas autotrophica</name>
    <dbReference type="NCBI Taxonomy" id="1894989"/>
    <lineage>
        <taxon>Bacteria</taxon>
        <taxon>Bacillati</taxon>
        <taxon>Bacillota</taxon>
        <taxon>Clostridia</taxon>
        <taxon>Thermoanaerobacterales</taxon>
        <taxon>Thermoanaerobacteraceae</taxon>
        <taxon>Thermodesulfitimonas</taxon>
    </lineage>
</organism>
<dbReference type="PANTHER" id="PTHR35866:SF1">
    <property type="entry name" value="YKGJ FAMILY CYSTEINE CLUSTER PROTEIN"/>
    <property type="match status" value="1"/>
</dbReference>
<evidence type="ECO:0000313" key="1">
    <source>
        <dbReference type="EMBL" id="RPF42946.1"/>
    </source>
</evidence>
<name>A0A3N5ADJ6_9THEO</name>
<sequence length="270" mass="30930">MPHATSFPQAGRQEIELNDRFTFECSEKCMGNCCRLITILLDPWDIEVMSRYLKLPGTEFLDLFCSYDFGTTSHWPFVWLKHAEKGCCAFMLPDGKCSIYPARPRNCRTYPVGRAVKIEAAGEVPRLTERLFLMVEKNRPCLGHDGERVWTVKEWLAAADAFKYYELSDLYLALVHYASETLNCRAWLTPNTARILMPLLFTPDLLRKKLGIGEEVMDHETFYRRRLKATRVILTEMAASFGFGPLAGQDSADQEMSLATRLRQLILPDA</sequence>
<comment type="caution">
    <text evidence="1">The sequence shown here is derived from an EMBL/GenBank/DDBJ whole genome shotgun (WGS) entry which is preliminary data.</text>
</comment>
<gene>
    <name evidence="1" type="ORF">EDD75_2064</name>
</gene>
<dbReference type="PANTHER" id="PTHR35866">
    <property type="entry name" value="PUTATIVE-RELATED"/>
    <property type="match status" value="1"/>
</dbReference>
<dbReference type="AlphaFoldDB" id="A0A3N5ADJ6"/>